<keyword evidence="2" id="KW-0812">Transmembrane</keyword>
<evidence type="ECO:0000256" key="2">
    <source>
        <dbReference type="SAM" id="Phobius"/>
    </source>
</evidence>
<reference evidence="4" key="1">
    <citation type="submission" date="2022-08" db="EMBL/GenBank/DDBJ databases">
        <authorList>
            <person name="Kallberg Y."/>
            <person name="Tangrot J."/>
            <person name="Rosling A."/>
        </authorList>
    </citation>
    <scope>NUCLEOTIDE SEQUENCE</scope>
    <source>
        <strain evidence="4">Wild A</strain>
    </source>
</reference>
<dbReference type="EMBL" id="CAMKVN010004304">
    <property type="protein sequence ID" value="CAI2186782.1"/>
    <property type="molecule type" value="Genomic_DNA"/>
</dbReference>
<comment type="caution">
    <text evidence="4">The sequence shown here is derived from an EMBL/GenBank/DDBJ whole genome shotgun (WGS) entry which is preliminary data.</text>
</comment>
<keyword evidence="5" id="KW-1185">Reference proteome</keyword>
<feature type="region of interest" description="Disordered" evidence="1">
    <location>
        <begin position="662"/>
        <end position="717"/>
    </location>
</feature>
<feature type="signal peptide" evidence="3">
    <location>
        <begin position="1"/>
        <end position="30"/>
    </location>
</feature>
<evidence type="ECO:0000256" key="3">
    <source>
        <dbReference type="SAM" id="SignalP"/>
    </source>
</evidence>
<feature type="transmembrane region" description="Helical" evidence="2">
    <location>
        <begin position="596"/>
        <end position="615"/>
    </location>
</feature>
<gene>
    <name evidence="4" type="ORF">FWILDA_LOCUS12748</name>
</gene>
<evidence type="ECO:0000313" key="5">
    <source>
        <dbReference type="Proteomes" id="UP001153678"/>
    </source>
</evidence>
<feature type="non-terminal residue" evidence="4">
    <location>
        <position position="1"/>
    </location>
</feature>
<name>A0A9W4T199_9GLOM</name>
<sequence>MRIIGTNLLTNLLSLLFAIILCVFPLYTTAQNTNVRIFAHEETIDYGKDSLPRVWRQRVYDDGTTVVRIVRRNPAIQGVCLIEKLFLRIIHLDGTVEEKDIDLGIQPFNYCIFTSDNAGVIGTNVEFLDYHLIRKNQILVTYHNATDINDYYTYEEWGMIINFDGKVLNRTPFGFAFVEPVTQKLIPNSEIKLNVNPEKGFLRIASVRNTTNAEWQQYLVEPDGVITKLTSGMLGFENFNSLMSTVISTVDEGYAIVFANTSSTGFKESDPLSPLGLLFVLPIGYNQLPVAPLALYQTSVQVNFTSLFCDILSVGVGQVCTLTAKQKDPATLQDNVFYIKVNFLSSGSVTSFKVINRLFPAIKEPAIIGVDWVVASLPYGGYLLSNTFKTTGVQGTLIYGFLFGEDDANYLAWNLEEPQPSNTKGVFSVLKNNNTLMMAQFETTNSWSFNVIDLPKFSDRDNGKKETFASSTSGLVRLTVEGTKFYDNLSSEEQAKFFDTLLIELAASVPVSPSRLHSNKKIQPDNSLNDHPYFISIGIEETEGGNEKSVESIIKILQTMINHKDQTPIGFGDASKYLDSSYGFNPSPDLWDKYKYRLLGVFLVIGLLIVLFLFAQRRDSKIYYRINTVTYDIIPLLTLISSALNLTINIIGRLYQATNRVRHGKNNNSNTSDEEFGGLDKITSKEVPNSVSERNYLGDGLKLDNPEESSNNSKNNQ</sequence>
<dbReference type="OrthoDB" id="2420894at2759"/>
<dbReference type="Proteomes" id="UP001153678">
    <property type="component" value="Unassembled WGS sequence"/>
</dbReference>
<protein>
    <submittedName>
        <fullName evidence="4">2395_t:CDS:1</fullName>
    </submittedName>
</protein>
<dbReference type="AlphaFoldDB" id="A0A9W4T199"/>
<keyword evidence="2" id="KW-1133">Transmembrane helix</keyword>
<proteinExistence type="predicted"/>
<evidence type="ECO:0000313" key="4">
    <source>
        <dbReference type="EMBL" id="CAI2186782.1"/>
    </source>
</evidence>
<accession>A0A9W4T199</accession>
<organism evidence="4 5">
    <name type="scientific">Funneliformis geosporum</name>
    <dbReference type="NCBI Taxonomy" id="1117311"/>
    <lineage>
        <taxon>Eukaryota</taxon>
        <taxon>Fungi</taxon>
        <taxon>Fungi incertae sedis</taxon>
        <taxon>Mucoromycota</taxon>
        <taxon>Glomeromycotina</taxon>
        <taxon>Glomeromycetes</taxon>
        <taxon>Glomerales</taxon>
        <taxon>Glomeraceae</taxon>
        <taxon>Funneliformis</taxon>
    </lineage>
</organism>
<keyword evidence="2" id="KW-0472">Membrane</keyword>
<feature type="chain" id="PRO_5040759837" evidence="3">
    <location>
        <begin position="31"/>
        <end position="717"/>
    </location>
</feature>
<keyword evidence="3" id="KW-0732">Signal</keyword>
<evidence type="ECO:0000256" key="1">
    <source>
        <dbReference type="SAM" id="MobiDB-lite"/>
    </source>
</evidence>